<feature type="transmembrane region" description="Helical" evidence="1">
    <location>
        <begin position="202"/>
        <end position="220"/>
    </location>
</feature>
<dbReference type="Pfam" id="PF10615">
    <property type="entry name" value="DUF2470"/>
    <property type="match status" value="1"/>
</dbReference>
<evidence type="ECO:0000313" key="4">
    <source>
        <dbReference type="Proteomes" id="UP001278766"/>
    </source>
</evidence>
<evidence type="ECO:0000259" key="2">
    <source>
        <dbReference type="Pfam" id="PF10615"/>
    </source>
</evidence>
<gene>
    <name evidence="3" type="ORF">B0H64DRAFT_393334</name>
</gene>
<dbReference type="PANTHER" id="PTHR37783">
    <property type="entry name" value="MEMBRANE PROTEIN, PUTATIVE (AFU_ORTHOLOGUE AFUA_1G04315)-RELATED"/>
    <property type="match status" value="1"/>
</dbReference>
<protein>
    <recommendedName>
        <fullName evidence="2">DUF2470 domain-containing protein</fullName>
    </recommendedName>
</protein>
<comment type="caution">
    <text evidence="3">The sequence shown here is derived from an EMBL/GenBank/DDBJ whole genome shotgun (WGS) entry which is preliminary data.</text>
</comment>
<dbReference type="Proteomes" id="UP001278766">
    <property type="component" value="Unassembled WGS sequence"/>
</dbReference>
<dbReference type="GeneID" id="87840576"/>
<accession>A0AAE0LUE5</accession>
<dbReference type="RefSeq" id="XP_062661401.1">
    <property type="nucleotide sequence ID" value="XM_062803628.1"/>
</dbReference>
<keyword evidence="1" id="KW-1133">Transmembrane helix</keyword>
<keyword evidence="1" id="KW-0812">Transmembrane</keyword>
<dbReference type="EMBL" id="JAUEPN010000003">
    <property type="protein sequence ID" value="KAK3297887.1"/>
    <property type="molecule type" value="Genomic_DNA"/>
</dbReference>
<name>A0AAE0LUE5_9PEZI</name>
<dbReference type="PANTHER" id="PTHR37783:SF1">
    <property type="entry name" value="MEMBRANE PROTEIN, PUTATIVE (AFU_ORTHOLOGUE AFUA_1G04315)-RELATED"/>
    <property type="match status" value="1"/>
</dbReference>
<sequence>MTTPTQTHPKTAEDDPIPPAQKARTIAHMNADHRADMRHILLNYGAVPPVPASYYGLIKDGGDGSVNDAKNPLMTDIDLTSVTLQLPGSALLHRVVFEPPLAGWAERRGRLVEMTRVAREALGVVAEDGDAGGDHGAGAGGEKAVVVVNEYMAPRVPLDLAIFVGILAYYLSFGLVWMGYVTPGSLTAQVVEAVRFPGGVEGFVWLVETIFVPVVVLHVFETWLLERTKLQKFGVKRGSAVWWMWVVSVFIEGAMAFKRFDIVVEKLKGKGKKGQ</sequence>
<reference evidence="3" key="2">
    <citation type="submission" date="2023-06" db="EMBL/GenBank/DDBJ databases">
        <authorList>
            <consortium name="Lawrence Berkeley National Laboratory"/>
            <person name="Haridas S."/>
            <person name="Hensen N."/>
            <person name="Bonometti L."/>
            <person name="Westerberg I."/>
            <person name="Brannstrom I.O."/>
            <person name="Guillou S."/>
            <person name="Cros-Aarteil S."/>
            <person name="Calhoun S."/>
            <person name="Kuo A."/>
            <person name="Mondo S."/>
            <person name="Pangilinan J."/>
            <person name="Riley R."/>
            <person name="Labutti K."/>
            <person name="Andreopoulos B."/>
            <person name="Lipzen A."/>
            <person name="Chen C."/>
            <person name="Yanf M."/>
            <person name="Daum C."/>
            <person name="Ng V."/>
            <person name="Clum A."/>
            <person name="Steindorff A."/>
            <person name="Ohm R."/>
            <person name="Martin F."/>
            <person name="Silar P."/>
            <person name="Natvig D."/>
            <person name="Lalanne C."/>
            <person name="Gautier V."/>
            <person name="Ament-Velasquez S.L."/>
            <person name="Kruys A."/>
            <person name="Hutchinson M.I."/>
            <person name="Powell A.J."/>
            <person name="Barry K."/>
            <person name="Miller A.N."/>
            <person name="Grigoriev I.V."/>
            <person name="Debuchy R."/>
            <person name="Gladieux P."/>
            <person name="Thoren M.H."/>
            <person name="Johannesson H."/>
        </authorList>
    </citation>
    <scope>NUCLEOTIDE SEQUENCE</scope>
    <source>
        <strain evidence="3">CBS 168.71</strain>
    </source>
</reference>
<evidence type="ECO:0000313" key="3">
    <source>
        <dbReference type="EMBL" id="KAK3297887.1"/>
    </source>
</evidence>
<organism evidence="3 4">
    <name type="scientific">Chaetomium fimeti</name>
    <dbReference type="NCBI Taxonomy" id="1854472"/>
    <lineage>
        <taxon>Eukaryota</taxon>
        <taxon>Fungi</taxon>
        <taxon>Dikarya</taxon>
        <taxon>Ascomycota</taxon>
        <taxon>Pezizomycotina</taxon>
        <taxon>Sordariomycetes</taxon>
        <taxon>Sordariomycetidae</taxon>
        <taxon>Sordariales</taxon>
        <taxon>Chaetomiaceae</taxon>
        <taxon>Chaetomium</taxon>
    </lineage>
</organism>
<dbReference type="Gene3D" id="3.20.180.10">
    <property type="entry name" value="PNP-oxidase-like"/>
    <property type="match status" value="1"/>
</dbReference>
<reference evidence="3" key="1">
    <citation type="journal article" date="2023" name="Mol. Phylogenet. Evol.">
        <title>Genome-scale phylogeny and comparative genomics of the fungal order Sordariales.</title>
        <authorList>
            <person name="Hensen N."/>
            <person name="Bonometti L."/>
            <person name="Westerberg I."/>
            <person name="Brannstrom I.O."/>
            <person name="Guillou S."/>
            <person name="Cros-Aarteil S."/>
            <person name="Calhoun S."/>
            <person name="Haridas S."/>
            <person name="Kuo A."/>
            <person name="Mondo S."/>
            <person name="Pangilinan J."/>
            <person name="Riley R."/>
            <person name="LaButti K."/>
            <person name="Andreopoulos B."/>
            <person name="Lipzen A."/>
            <person name="Chen C."/>
            <person name="Yan M."/>
            <person name="Daum C."/>
            <person name="Ng V."/>
            <person name="Clum A."/>
            <person name="Steindorff A."/>
            <person name="Ohm R.A."/>
            <person name="Martin F."/>
            <person name="Silar P."/>
            <person name="Natvig D.O."/>
            <person name="Lalanne C."/>
            <person name="Gautier V."/>
            <person name="Ament-Velasquez S.L."/>
            <person name="Kruys A."/>
            <person name="Hutchinson M.I."/>
            <person name="Powell A.J."/>
            <person name="Barry K."/>
            <person name="Miller A.N."/>
            <person name="Grigoriev I.V."/>
            <person name="Debuchy R."/>
            <person name="Gladieux P."/>
            <person name="Hiltunen Thoren M."/>
            <person name="Johannesson H."/>
        </authorList>
    </citation>
    <scope>NUCLEOTIDE SEQUENCE</scope>
    <source>
        <strain evidence="3">CBS 168.71</strain>
    </source>
</reference>
<dbReference type="AlphaFoldDB" id="A0AAE0LUE5"/>
<keyword evidence="4" id="KW-1185">Reference proteome</keyword>
<keyword evidence="1" id="KW-0472">Membrane</keyword>
<feature type="domain" description="DUF2470" evidence="2">
    <location>
        <begin position="22"/>
        <end position="114"/>
    </location>
</feature>
<dbReference type="InterPro" id="IPR037119">
    <property type="entry name" value="Haem_oxidase_HugZ-like_sf"/>
</dbReference>
<evidence type="ECO:0000256" key="1">
    <source>
        <dbReference type="SAM" id="Phobius"/>
    </source>
</evidence>
<feature type="transmembrane region" description="Helical" evidence="1">
    <location>
        <begin position="240"/>
        <end position="257"/>
    </location>
</feature>
<dbReference type="InterPro" id="IPR019595">
    <property type="entry name" value="DUF2470"/>
</dbReference>
<proteinExistence type="predicted"/>
<feature type="transmembrane region" description="Helical" evidence="1">
    <location>
        <begin position="160"/>
        <end position="182"/>
    </location>
</feature>